<keyword evidence="2" id="KW-1185">Reference proteome</keyword>
<dbReference type="WBParaSite" id="PDA_v2.g20619.t1">
    <property type="protein sequence ID" value="PDA_v2.g20619.t1"/>
    <property type="gene ID" value="PDA_v2.g20619"/>
</dbReference>
<evidence type="ECO:0000313" key="2">
    <source>
        <dbReference type="Proteomes" id="UP000887578"/>
    </source>
</evidence>
<feature type="region of interest" description="Disordered" evidence="1">
    <location>
        <begin position="201"/>
        <end position="236"/>
    </location>
</feature>
<feature type="compositionally biased region" description="Polar residues" evidence="1">
    <location>
        <begin position="221"/>
        <end position="230"/>
    </location>
</feature>
<evidence type="ECO:0000256" key="1">
    <source>
        <dbReference type="SAM" id="MobiDB-lite"/>
    </source>
</evidence>
<protein>
    <submittedName>
        <fullName evidence="3">Uncharacterized protein</fullName>
    </submittedName>
</protein>
<proteinExistence type="predicted"/>
<evidence type="ECO:0000313" key="3">
    <source>
        <dbReference type="WBParaSite" id="PDA_v2.g20619.t1"/>
    </source>
</evidence>
<feature type="compositionally biased region" description="Acidic residues" evidence="1">
    <location>
        <begin position="208"/>
        <end position="217"/>
    </location>
</feature>
<dbReference type="Proteomes" id="UP000887578">
    <property type="component" value="Unplaced"/>
</dbReference>
<dbReference type="AlphaFoldDB" id="A0A914PPX7"/>
<accession>A0A914PPX7</accession>
<organism evidence="2 3">
    <name type="scientific">Panagrolaimus davidi</name>
    <dbReference type="NCBI Taxonomy" id="227884"/>
    <lineage>
        <taxon>Eukaryota</taxon>
        <taxon>Metazoa</taxon>
        <taxon>Ecdysozoa</taxon>
        <taxon>Nematoda</taxon>
        <taxon>Chromadorea</taxon>
        <taxon>Rhabditida</taxon>
        <taxon>Tylenchina</taxon>
        <taxon>Panagrolaimomorpha</taxon>
        <taxon>Panagrolaimoidea</taxon>
        <taxon>Panagrolaimidae</taxon>
        <taxon>Panagrolaimus</taxon>
    </lineage>
</organism>
<sequence length="236" mass="27390">MIEKWPCTIGISKKEKKATIYIFYNDKGEAIEYQKHDEKRVRCIRCDAKKNFNFDFKYFEDDPAQCQCGKPKKSSDVKKDQFRSQFLLQISGNLPYQALINHNEREEMLRQFIDKYNSMYTEKYHEHPSTTTPERFEKTIHSALMNSRYDKNEMKKLEKPEIEIPDETGGDEVVAEMNEPVVDEMEEEILVSTDEAMAGAMAGAMDEPAVEETDDAAENGLETSYQNLSLNEKYAT</sequence>
<name>A0A914PPX7_9BILA</name>
<reference evidence="3" key="1">
    <citation type="submission" date="2022-11" db="UniProtKB">
        <authorList>
            <consortium name="WormBaseParasite"/>
        </authorList>
    </citation>
    <scope>IDENTIFICATION</scope>
</reference>